<dbReference type="Proteomes" id="UP001597045">
    <property type="component" value="Unassembled WGS sequence"/>
</dbReference>
<gene>
    <name evidence="1" type="ORF">ACFQ1S_44415</name>
</gene>
<keyword evidence="2" id="KW-1185">Reference proteome</keyword>
<accession>A0ABW3MNC9</accession>
<evidence type="ECO:0000313" key="2">
    <source>
        <dbReference type="Proteomes" id="UP001597045"/>
    </source>
</evidence>
<comment type="caution">
    <text evidence="1">The sequence shown here is derived from an EMBL/GenBank/DDBJ whole genome shotgun (WGS) entry which is preliminary data.</text>
</comment>
<feature type="non-terminal residue" evidence="1">
    <location>
        <position position="74"/>
    </location>
</feature>
<protein>
    <submittedName>
        <fullName evidence="1">Uncharacterized protein</fullName>
    </submittedName>
</protein>
<name>A0ABW3MNC9_9PSEU</name>
<dbReference type="EMBL" id="JBHTIS010004152">
    <property type="protein sequence ID" value="MFD1052126.1"/>
    <property type="molecule type" value="Genomic_DNA"/>
</dbReference>
<proteinExistence type="predicted"/>
<reference evidence="2" key="1">
    <citation type="journal article" date="2019" name="Int. J. Syst. Evol. Microbiol.">
        <title>The Global Catalogue of Microorganisms (GCM) 10K type strain sequencing project: providing services to taxonomists for standard genome sequencing and annotation.</title>
        <authorList>
            <consortium name="The Broad Institute Genomics Platform"/>
            <consortium name="The Broad Institute Genome Sequencing Center for Infectious Disease"/>
            <person name="Wu L."/>
            <person name="Ma J."/>
        </authorList>
    </citation>
    <scope>NUCLEOTIDE SEQUENCE [LARGE SCALE GENOMIC DNA]</scope>
    <source>
        <strain evidence="2">JCM 31486</strain>
    </source>
</reference>
<evidence type="ECO:0000313" key="1">
    <source>
        <dbReference type="EMBL" id="MFD1052126.1"/>
    </source>
</evidence>
<sequence>MARSAAFERFLAGVTTPVTLSRDAMDEIPGVEAIFDLDGEEREEAEDILIAKLATGDGRAATALAEAYCVRAIP</sequence>
<organism evidence="1 2">
    <name type="scientific">Kibdelosporangium lantanae</name>
    <dbReference type="NCBI Taxonomy" id="1497396"/>
    <lineage>
        <taxon>Bacteria</taxon>
        <taxon>Bacillati</taxon>
        <taxon>Actinomycetota</taxon>
        <taxon>Actinomycetes</taxon>
        <taxon>Pseudonocardiales</taxon>
        <taxon>Pseudonocardiaceae</taxon>
        <taxon>Kibdelosporangium</taxon>
    </lineage>
</organism>